<evidence type="ECO:0000313" key="1">
    <source>
        <dbReference type="EMBL" id="EJT99183.1"/>
    </source>
</evidence>
<dbReference type="SUPFAM" id="SSF81383">
    <property type="entry name" value="F-box domain"/>
    <property type="match status" value="1"/>
</dbReference>
<dbReference type="Proteomes" id="UP000030653">
    <property type="component" value="Unassembled WGS sequence"/>
</dbReference>
<dbReference type="EMBL" id="JH795870">
    <property type="protein sequence ID" value="EJT99183.1"/>
    <property type="molecule type" value="Genomic_DNA"/>
</dbReference>
<name>M5FT58_DACPD</name>
<keyword evidence="2" id="KW-1185">Reference proteome</keyword>
<dbReference type="HOGENOM" id="CLU_1147167_0_0_1"/>
<dbReference type="OrthoDB" id="2884925at2759"/>
<dbReference type="RefSeq" id="XP_040626081.1">
    <property type="nucleotide sequence ID" value="XM_040768966.1"/>
</dbReference>
<evidence type="ECO:0000313" key="2">
    <source>
        <dbReference type="Proteomes" id="UP000030653"/>
    </source>
</evidence>
<organism evidence="1 2">
    <name type="scientific">Dacryopinax primogenitus (strain DJM 731)</name>
    <name type="common">Brown rot fungus</name>
    <dbReference type="NCBI Taxonomy" id="1858805"/>
    <lineage>
        <taxon>Eukaryota</taxon>
        <taxon>Fungi</taxon>
        <taxon>Dikarya</taxon>
        <taxon>Basidiomycota</taxon>
        <taxon>Agaricomycotina</taxon>
        <taxon>Dacrymycetes</taxon>
        <taxon>Dacrymycetales</taxon>
        <taxon>Dacrymycetaceae</taxon>
        <taxon>Dacryopinax</taxon>
    </lineage>
</organism>
<dbReference type="GeneID" id="63684028"/>
<gene>
    <name evidence="1" type="ORF">DACRYDRAFT_109909</name>
</gene>
<dbReference type="InterPro" id="IPR036047">
    <property type="entry name" value="F-box-like_dom_sf"/>
</dbReference>
<proteinExistence type="predicted"/>
<accession>M5FT58</accession>
<dbReference type="AlphaFoldDB" id="M5FT58"/>
<dbReference type="Gene3D" id="1.20.1280.50">
    <property type="match status" value="1"/>
</dbReference>
<reference evidence="1 2" key="1">
    <citation type="journal article" date="2012" name="Science">
        <title>The Paleozoic origin of enzymatic lignin decomposition reconstructed from 31 fungal genomes.</title>
        <authorList>
            <person name="Floudas D."/>
            <person name="Binder M."/>
            <person name="Riley R."/>
            <person name="Barry K."/>
            <person name="Blanchette R.A."/>
            <person name="Henrissat B."/>
            <person name="Martinez A.T."/>
            <person name="Otillar R."/>
            <person name="Spatafora J.W."/>
            <person name="Yadav J.S."/>
            <person name="Aerts A."/>
            <person name="Benoit I."/>
            <person name="Boyd A."/>
            <person name="Carlson A."/>
            <person name="Copeland A."/>
            <person name="Coutinho P.M."/>
            <person name="de Vries R.P."/>
            <person name="Ferreira P."/>
            <person name="Findley K."/>
            <person name="Foster B."/>
            <person name="Gaskell J."/>
            <person name="Glotzer D."/>
            <person name="Gorecki P."/>
            <person name="Heitman J."/>
            <person name="Hesse C."/>
            <person name="Hori C."/>
            <person name="Igarashi K."/>
            <person name="Jurgens J.A."/>
            <person name="Kallen N."/>
            <person name="Kersten P."/>
            <person name="Kohler A."/>
            <person name="Kuees U."/>
            <person name="Kumar T.K.A."/>
            <person name="Kuo A."/>
            <person name="LaButti K."/>
            <person name="Larrondo L.F."/>
            <person name="Lindquist E."/>
            <person name="Ling A."/>
            <person name="Lombard V."/>
            <person name="Lucas S."/>
            <person name="Lundell T."/>
            <person name="Martin R."/>
            <person name="McLaughlin D.J."/>
            <person name="Morgenstern I."/>
            <person name="Morin E."/>
            <person name="Murat C."/>
            <person name="Nagy L.G."/>
            <person name="Nolan M."/>
            <person name="Ohm R.A."/>
            <person name="Patyshakuliyeva A."/>
            <person name="Rokas A."/>
            <person name="Ruiz-Duenas F.J."/>
            <person name="Sabat G."/>
            <person name="Salamov A."/>
            <person name="Samejima M."/>
            <person name="Schmutz J."/>
            <person name="Slot J.C."/>
            <person name="St John F."/>
            <person name="Stenlid J."/>
            <person name="Sun H."/>
            <person name="Sun S."/>
            <person name="Syed K."/>
            <person name="Tsang A."/>
            <person name="Wiebenga A."/>
            <person name="Young D."/>
            <person name="Pisabarro A."/>
            <person name="Eastwood D.C."/>
            <person name="Martin F."/>
            <person name="Cullen D."/>
            <person name="Grigoriev I.V."/>
            <person name="Hibbett D.S."/>
        </authorList>
    </citation>
    <scope>NUCLEOTIDE SEQUENCE [LARGE SCALE GENOMIC DNA]</scope>
    <source>
        <strain evidence="1 2">DJM-731 SS1</strain>
    </source>
</reference>
<protein>
    <submittedName>
        <fullName evidence="1">Uncharacterized protein</fullName>
    </submittedName>
</protein>
<sequence length="242" mass="27495">MISIPAAPVWPNGTWTPPSTIRERCALRHELKREIELLPIEHMRSDTAYKLRLKLLRAQYESDSRLILAKRLQKHCQFWSIAGISTLPDELLCDIILIATEQSDFISKMTREFAHVAPLVCRRWRDVCATMPQLWSTLVISDTLRHPTCDSVGTQRWSNIVKELPRLLFRCQGAPVTFRFTTRDLDAQATIPTVFATLQTSLASIRSVDIQLSAPYVRDVSKCIATSLPALESLSIQNAGYF</sequence>